<dbReference type="AlphaFoldDB" id="A0A812K7T2"/>
<accession>A0A812K7T2</accession>
<evidence type="ECO:0008006" key="4">
    <source>
        <dbReference type="Google" id="ProtNLM"/>
    </source>
</evidence>
<comment type="caution">
    <text evidence="2">The sequence shown here is derived from an EMBL/GenBank/DDBJ whole genome shotgun (WGS) entry which is preliminary data.</text>
</comment>
<evidence type="ECO:0000313" key="3">
    <source>
        <dbReference type="Proteomes" id="UP000604046"/>
    </source>
</evidence>
<feature type="transmembrane region" description="Helical" evidence="1">
    <location>
        <begin position="267"/>
        <end position="287"/>
    </location>
</feature>
<feature type="transmembrane region" description="Helical" evidence="1">
    <location>
        <begin position="97"/>
        <end position="123"/>
    </location>
</feature>
<proteinExistence type="predicted"/>
<dbReference type="EMBL" id="CAJNDS010000612">
    <property type="protein sequence ID" value="CAE7222597.1"/>
    <property type="molecule type" value="Genomic_DNA"/>
</dbReference>
<name>A0A812K7T2_9DINO</name>
<protein>
    <recommendedName>
        <fullName evidence="4">Transmembrane protein</fullName>
    </recommendedName>
</protein>
<feature type="transmembrane region" description="Helical" evidence="1">
    <location>
        <begin position="293"/>
        <end position="314"/>
    </location>
</feature>
<dbReference type="Proteomes" id="UP000604046">
    <property type="component" value="Unassembled WGS sequence"/>
</dbReference>
<keyword evidence="1" id="KW-1133">Transmembrane helix</keyword>
<evidence type="ECO:0000313" key="2">
    <source>
        <dbReference type="EMBL" id="CAE7222597.1"/>
    </source>
</evidence>
<keyword evidence="3" id="KW-1185">Reference proteome</keyword>
<dbReference type="OrthoDB" id="426976at2759"/>
<organism evidence="2 3">
    <name type="scientific">Symbiodinium natans</name>
    <dbReference type="NCBI Taxonomy" id="878477"/>
    <lineage>
        <taxon>Eukaryota</taxon>
        <taxon>Sar</taxon>
        <taxon>Alveolata</taxon>
        <taxon>Dinophyceae</taxon>
        <taxon>Suessiales</taxon>
        <taxon>Symbiodiniaceae</taxon>
        <taxon>Symbiodinium</taxon>
    </lineage>
</organism>
<reference evidence="2" key="1">
    <citation type="submission" date="2021-02" db="EMBL/GenBank/DDBJ databases">
        <authorList>
            <person name="Dougan E. K."/>
            <person name="Rhodes N."/>
            <person name="Thang M."/>
            <person name="Chan C."/>
        </authorList>
    </citation>
    <scope>NUCLEOTIDE SEQUENCE</scope>
</reference>
<feature type="transmembrane region" description="Helical" evidence="1">
    <location>
        <begin position="67"/>
        <end position="91"/>
    </location>
</feature>
<evidence type="ECO:0000256" key="1">
    <source>
        <dbReference type="SAM" id="Phobius"/>
    </source>
</evidence>
<sequence>MCFLDVVSINQVDPDLTEQGVYGIGGFLSVARELRILWSVPYMSRLWCIFELAAYRRANPTGKITMSPLFVEAVVFCMWASISGVAALVLLSQVLSLLSAAGPILFVVFAVAMMPLSVGVNLLRRTLYSKRLLLEELAAFDLQHARCRLDADRQFVHQAIEGWYGSMEAFTEYVRGPLQQELLHSSSNFTVPSQYYPLIVLPYVAGSLDEVVGLCSGGAPWTILLSHVFAHTIGMSTWIITGLEVTAYLSYRWAPARHSPAWKIIQSVLTFLAAALTMAMGATLSLASLRRGLAQSVAYCLISLTITSCVLRVYRLRPEESFWKCCQKQQHPSVG</sequence>
<keyword evidence="1" id="KW-0812">Transmembrane</keyword>
<keyword evidence="1" id="KW-0472">Membrane</keyword>
<gene>
    <name evidence="2" type="ORF">SNAT2548_LOCUS8302</name>
</gene>